<dbReference type="AlphaFoldDB" id="A0A2A4GYG7"/>
<evidence type="ECO:0000313" key="2">
    <source>
        <dbReference type="Proteomes" id="UP000218335"/>
    </source>
</evidence>
<evidence type="ECO:0000313" key="1">
    <source>
        <dbReference type="EMBL" id="PCF55768.1"/>
    </source>
</evidence>
<gene>
    <name evidence="1" type="ORF">B5C08_04715</name>
</gene>
<protein>
    <submittedName>
        <fullName evidence="1">Uncharacterized protein</fullName>
    </submittedName>
</protein>
<name>A0A2A4GYG7_9STAP</name>
<comment type="caution">
    <text evidence="1">The sequence shown here is derived from an EMBL/GenBank/DDBJ whole genome shotgun (WGS) entry which is preliminary data.</text>
</comment>
<dbReference type="Proteomes" id="UP000218335">
    <property type="component" value="Unassembled WGS sequence"/>
</dbReference>
<sequence length="59" mass="6948">MLIFASTDLFHDDFMPLIISPQAQIENKKRDQQSFDHLKTHDFNKLGFIDNHSEFSQLP</sequence>
<dbReference type="EMBL" id="MWUU01000005">
    <property type="protein sequence ID" value="PCF55768.1"/>
    <property type="molecule type" value="Genomic_DNA"/>
</dbReference>
<reference evidence="1 2" key="1">
    <citation type="journal article" date="2017" name="PLoS ONE">
        <title>Development of a real-time PCR for detection of Staphylococcus pseudintermedius using a novel automated comparison of whole-genome sequences.</title>
        <authorList>
            <person name="Verstappen K.M."/>
            <person name="Huijbregts L."/>
            <person name="Spaninks M."/>
            <person name="Wagenaar J.A."/>
            <person name="Fluit A.C."/>
            <person name="Duim B."/>
        </authorList>
    </citation>
    <scope>NUCLEOTIDE SEQUENCE [LARGE SCALE GENOMIC DNA]</scope>
    <source>
        <strain evidence="1 2">215070706401-1</strain>
    </source>
</reference>
<proteinExistence type="predicted"/>
<accession>A0A2A4GYG7</accession>
<organism evidence="1 2">
    <name type="scientific">Staphylococcus delphini</name>
    <dbReference type="NCBI Taxonomy" id="53344"/>
    <lineage>
        <taxon>Bacteria</taxon>
        <taxon>Bacillati</taxon>
        <taxon>Bacillota</taxon>
        <taxon>Bacilli</taxon>
        <taxon>Bacillales</taxon>
        <taxon>Staphylococcaceae</taxon>
        <taxon>Staphylococcus</taxon>
        <taxon>Staphylococcus intermedius group</taxon>
    </lineage>
</organism>